<dbReference type="RefSeq" id="WP_173683737.1">
    <property type="nucleotide sequence ID" value="NZ_CABHOF010000022.1"/>
</dbReference>
<feature type="compositionally biased region" description="Gly residues" evidence="1">
    <location>
        <begin position="346"/>
        <end position="357"/>
    </location>
</feature>
<name>A0A564WLD6_9FIRM</name>
<feature type="compositionally biased region" description="Basic and acidic residues" evidence="1">
    <location>
        <begin position="53"/>
        <end position="67"/>
    </location>
</feature>
<feature type="chain" id="PRO_5022124538" evidence="2">
    <location>
        <begin position="28"/>
        <end position="793"/>
    </location>
</feature>
<evidence type="ECO:0000313" key="3">
    <source>
        <dbReference type="EMBL" id="VUX63211.1"/>
    </source>
</evidence>
<dbReference type="AlphaFoldDB" id="A0A564WLD6"/>
<feature type="compositionally biased region" description="Acidic residues" evidence="1">
    <location>
        <begin position="274"/>
        <end position="283"/>
    </location>
</feature>
<sequence>MKYKHLAMIMGVMITATSVGSTATVFAEESKTENTQDAGDTIEDTAEASDEDAEKKNDDTEQTKENEILGEVKSVEDGKITIAVGTRKEMGQPGEQPQSGENGEAPEKPESDDSKADGAAEDAEETDSEATEDTSEDKTTDAEENAETTDGEDETSADNADKGEAPDGNGDGQGAPDGEAPSMLDLTGEEQEITVTDSTVITKQSMGGGQGAPGGEAPEKPDGDNGEAPEKPDGDNADDNADAKSEDTENTDDSEKADASDDSESSDAEKTEEASDSENADSEAPEKPEGEAPDGNGQAPDGQGAPDGAGQTEEITLDDIKEGDVVAITLDDDGNAATITVQSMDMGGGQGGPGGQASGVDSYDAANEYSEDETVSDTSLESTGTDENAALVSNGAEVTFSNDAISRTSSDSQGGDNSSFYGVGAAVLATDGTAYVKGSTVTTDSKGGAGLFAYGDGTVYAADTDITTQQDTSGGIHAAGGGKLYAWDLNVETNGESSAAIRSDRGGGTMVVDGGTYTSNGVGSPAVYCTADIAVNNAELTANGSEAVCIEGLNSLRLYNSNLTGNMSDDEQNDTTWTVILYQSMSGDSEVGNSTFQMDGGTITSKNGGLFYTTNTECTITLKDVDITYNDDNEFFLQCTGNNNQRGWGQSGANGSDCNFTADSQDMKGNVIWDSISDLDFYMTNGSTLEGAFVNDESNAGNGGDGYCNVVIDKDSTWTVTGDSTITSLSNAGTIADADGKTVSIVGTDGTTYVEGDSDYTITVGSYQDSADTSASTTVDDWSSYEVERPESL</sequence>
<evidence type="ECO:0000256" key="1">
    <source>
        <dbReference type="SAM" id="MobiDB-lite"/>
    </source>
</evidence>
<keyword evidence="2" id="KW-0732">Signal</keyword>
<reference evidence="3 4" key="1">
    <citation type="submission" date="2019-07" db="EMBL/GenBank/DDBJ databases">
        <authorList>
            <person name="Chang H.-W."/>
            <person name="Raman A."/>
            <person name="Venkatesh S."/>
            <person name="Gehrig J."/>
        </authorList>
    </citation>
    <scope>NUCLEOTIDE SEQUENCE [LARGE SCALE GENOMIC DNA]</scope>
    <source>
        <strain evidence="3">Blautia_wexlerae_LFYP_14</strain>
    </source>
</reference>
<accession>A0A564WLD6</accession>
<feature type="region of interest" description="Disordered" evidence="1">
    <location>
        <begin position="771"/>
        <end position="793"/>
    </location>
</feature>
<dbReference type="Proteomes" id="UP000366766">
    <property type="component" value="Unassembled WGS sequence"/>
</dbReference>
<dbReference type="InterPro" id="IPR012332">
    <property type="entry name" value="Autotransporter_pectin_lyase_C"/>
</dbReference>
<feature type="compositionally biased region" description="Acidic residues" evidence="1">
    <location>
        <begin position="142"/>
        <end position="156"/>
    </location>
</feature>
<dbReference type="EMBL" id="CABHOF010000022">
    <property type="protein sequence ID" value="VUX63211.1"/>
    <property type="molecule type" value="Genomic_DNA"/>
</dbReference>
<feature type="compositionally biased region" description="Basic and acidic residues" evidence="1">
    <location>
        <begin position="105"/>
        <end position="118"/>
    </location>
</feature>
<feature type="region of interest" description="Disordered" evidence="1">
    <location>
        <begin position="342"/>
        <end position="362"/>
    </location>
</feature>
<feature type="compositionally biased region" description="Polar residues" evidence="1">
    <location>
        <begin position="771"/>
        <end position="781"/>
    </location>
</feature>
<keyword evidence="4" id="KW-1185">Reference proteome</keyword>
<feature type="compositionally biased region" description="Basic and acidic residues" evidence="1">
    <location>
        <begin position="241"/>
        <end position="259"/>
    </location>
</feature>
<dbReference type="Gene3D" id="2.160.20.20">
    <property type="match status" value="1"/>
</dbReference>
<feature type="compositionally biased region" description="Acidic residues" evidence="1">
    <location>
        <begin position="40"/>
        <end position="52"/>
    </location>
</feature>
<feature type="region of interest" description="Disordered" evidence="1">
    <location>
        <begin position="28"/>
        <end position="322"/>
    </location>
</feature>
<proteinExistence type="predicted"/>
<gene>
    <name evidence="3" type="ORF">BWLFYP14_00813</name>
</gene>
<protein>
    <submittedName>
        <fullName evidence="3">Uncharacterized protein</fullName>
    </submittedName>
</protein>
<feature type="compositionally biased region" description="Low complexity" evidence="1">
    <location>
        <begin position="297"/>
        <end position="311"/>
    </location>
</feature>
<evidence type="ECO:0000313" key="4">
    <source>
        <dbReference type="Proteomes" id="UP000366766"/>
    </source>
</evidence>
<organism evidence="3 4">
    <name type="scientific">Blautia wexlerae</name>
    <dbReference type="NCBI Taxonomy" id="418240"/>
    <lineage>
        <taxon>Bacteria</taxon>
        <taxon>Bacillati</taxon>
        <taxon>Bacillota</taxon>
        <taxon>Clostridia</taxon>
        <taxon>Lachnospirales</taxon>
        <taxon>Lachnospiraceae</taxon>
        <taxon>Blautia</taxon>
    </lineage>
</organism>
<feature type="compositionally biased region" description="Acidic residues" evidence="1">
    <location>
        <begin position="119"/>
        <end position="135"/>
    </location>
</feature>
<feature type="compositionally biased region" description="Basic and acidic residues" evidence="1">
    <location>
        <begin position="217"/>
        <end position="234"/>
    </location>
</feature>
<evidence type="ECO:0000256" key="2">
    <source>
        <dbReference type="SAM" id="SignalP"/>
    </source>
</evidence>
<feature type="compositionally biased region" description="Polar residues" evidence="1">
    <location>
        <begin position="193"/>
        <end position="205"/>
    </location>
</feature>
<feature type="signal peptide" evidence="2">
    <location>
        <begin position="1"/>
        <end position="27"/>
    </location>
</feature>